<keyword evidence="1" id="KW-1133">Transmembrane helix</keyword>
<feature type="transmembrane region" description="Helical" evidence="1">
    <location>
        <begin position="77"/>
        <end position="95"/>
    </location>
</feature>
<proteinExistence type="predicted"/>
<sequence>MQQRRWAQLTVLGGLFMIAVGAVPLWWSIGHLTSPATSELFAPWLGVLTGAMAVVLGVLLIGGVLRRAPRQLNRRRSTWIMLVWWPVAGVLMLLSSWEKPAMAGVALFPFLVAFPVAALFDQPRQQQRYAQLLAARPHRVQAMIGIGVVGSVLFGAFGVLSAIARDWQSLGAFLAFFLMSSSYLMGARADRRQFSSPGAHPRGTGS</sequence>
<comment type="caution">
    <text evidence="2">The sequence shown here is derived from an EMBL/GenBank/DDBJ whole genome shotgun (WGS) entry which is preliminary data.</text>
</comment>
<accession>A0A2N4T0U6</accession>
<dbReference type="EMBL" id="LOMZ01000001">
    <property type="protein sequence ID" value="PLC11857.1"/>
    <property type="molecule type" value="Genomic_DNA"/>
</dbReference>
<feature type="transmembrane region" description="Helical" evidence="1">
    <location>
        <begin position="41"/>
        <end position="65"/>
    </location>
</feature>
<protein>
    <submittedName>
        <fullName evidence="2">Uncharacterized protein</fullName>
    </submittedName>
</protein>
<evidence type="ECO:0000313" key="3">
    <source>
        <dbReference type="Proteomes" id="UP000234632"/>
    </source>
</evidence>
<evidence type="ECO:0000313" key="2">
    <source>
        <dbReference type="EMBL" id="PLC11857.1"/>
    </source>
</evidence>
<feature type="transmembrane region" description="Helical" evidence="1">
    <location>
        <begin position="140"/>
        <end position="164"/>
    </location>
</feature>
<evidence type="ECO:0000256" key="1">
    <source>
        <dbReference type="SAM" id="Phobius"/>
    </source>
</evidence>
<name>A0A2N4T0U6_9MICC</name>
<gene>
    <name evidence="2" type="ORF">AUQ48_05935</name>
</gene>
<keyword evidence="1" id="KW-0472">Membrane</keyword>
<organism evidence="2 3">
    <name type="scientific">Kocuria flava</name>
    <dbReference type="NCBI Taxonomy" id="446860"/>
    <lineage>
        <taxon>Bacteria</taxon>
        <taxon>Bacillati</taxon>
        <taxon>Actinomycetota</taxon>
        <taxon>Actinomycetes</taxon>
        <taxon>Micrococcales</taxon>
        <taxon>Micrococcaceae</taxon>
        <taxon>Kocuria</taxon>
    </lineage>
</organism>
<keyword evidence="1" id="KW-0812">Transmembrane</keyword>
<reference evidence="2 3" key="1">
    <citation type="submission" date="2015-12" db="EMBL/GenBank/DDBJ databases">
        <authorList>
            <person name="Shamseldin A."/>
            <person name="Moawad H."/>
            <person name="Abd El-Rahim W.M."/>
            <person name="Sadowsky M.J."/>
        </authorList>
    </citation>
    <scope>NUCLEOTIDE SEQUENCE [LARGE SCALE GENOMIC DNA]</scope>
    <source>
        <strain evidence="2 3">S43</strain>
    </source>
</reference>
<dbReference type="AlphaFoldDB" id="A0A2N4T0U6"/>
<dbReference type="RefSeq" id="WP_101851573.1">
    <property type="nucleotide sequence ID" value="NZ_LOMZ01000001.1"/>
</dbReference>
<feature type="transmembrane region" description="Helical" evidence="1">
    <location>
        <begin position="170"/>
        <end position="187"/>
    </location>
</feature>
<feature type="transmembrane region" description="Helical" evidence="1">
    <location>
        <begin position="101"/>
        <end position="120"/>
    </location>
</feature>
<feature type="transmembrane region" description="Helical" evidence="1">
    <location>
        <begin position="9"/>
        <end position="29"/>
    </location>
</feature>
<dbReference type="Proteomes" id="UP000234632">
    <property type="component" value="Unassembled WGS sequence"/>
</dbReference>